<sequence>MSNRKRFWKNVTVGEENGLFSPHLDDRPLRLPQGTVLAVASKPLAEAVAKEWENIAADAVFSPEDLPLTRITGTFLERVKPHLGMMREELFKYGIDDELYYRADEHNPVLEKIFSWMAGLGLYPKVTHSFMPVEQSEEYRKQLKELITQQAPVELAVLGVITPVLGSLLLGVALIHHIITSEEALSVTNSDEQKQLLTWGYDSDLERTIKTRQQDIDEAILFLKLAKEI</sequence>
<feature type="transmembrane region" description="Helical" evidence="4">
    <location>
        <begin position="155"/>
        <end position="179"/>
    </location>
</feature>
<evidence type="ECO:0000256" key="4">
    <source>
        <dbReference type="SAM" id="Phobius"/>
    </source>
</evidence>
<dbReference type="PANTHER" id="PTHR21013:SF10">
    <property type="entry name" value="ATP SYNTHASE MITOCHONDRIAL F1 COMPLEX ASSEMBLY FACTOR 2"/>
    <property type="match status" value="1"/>
</dbReference>
<dbReference type="InterPro" id="IPR042272">
    <property type="entry name" value="ATP12_ATP_synth-F1-assembly_N"/>
</dbReference>
<evidence type="ECO:0000313" key="5">
    <source>
        <dbReference type="EMBL" id="QDH17273.1"/>
    </source>
</evidence>
<dbReference type="GO" id="GO:0043461">
    <property type="term" value="P:proton-transporting ATP synthase complex assembly"/>
    <property type="evidence" value="ECO:0007669"/>
    <property type="project" value="InterPro"/>
</dbReference>
<dbReference type="Gene3D" id="3.30.2180.10">
    <property type="entry name" value="ATP12-like"/>
    <property type="match status" value="1"/>
</dbReference>
<organism evidence="5 6">
    <name type="scientific">Swingsia samuiensis</name>
    <dbReference type="NCBI Taxonomy" id="1293412"/>
    <lineage>
        <taxon>Bacteria</taxon>
        <taxon>Pseudomonadati</taxon>
        <taxon>Pseudomonadota</taxon>
        <taxon>Alphaproteobacteria</taxon>
        <taxon>Acetobacterales</taxon>
        <taxon>Acetobacteraceae</taxon>
        <taxon>Swingsia</taxon>
    </lineage>
</organism>
<evidence type="ECO:0000313" key="6">
    <source>
        <dbReference type="Proteomes" id="UP000316313"/>
    </source>
</evidence>
<dbReference type="KEGG" id="ssam:E3D00_06655"/>
<dbReference type="Pfam" id="PF07542">
    <property type="entry name" value="ATP12"/>
    <property type="match status" value="1"/>
</dbReference>
<proteinExistence type="inferred from homology"/>
<protein>
    <submittedName>
        <fullName evidence="5">ATP12 chaperone protein</fullName>
    </submittedName>
</protein>
<name>A0A4Y6UI71_9PROT</name>
<keyword evidence="4" id="KW-0812">Transmembrane</keyword>
<evidence type="ECO:0000256" key="1">
    <source>
        <dbReference type="ARBA" id="ARBA00008231"/>
    </source>
</evidence>
<keyword evidence="6" id="KW-1185">Reference proteome</keyword>
<keyword evidence="4" id="KW-0472">Membrane</keyword>
<comment type="similarity">
    <text evidence="1">Belongs to the ATP12 family.</text>
</comment>
<evidence type="ECO:0000256" key="3">
    <source>
        <dbReference type="ARBA" id="ARBA00023186"/>
    </source>
</evidence>
<dbReference type="InterPro" id="IPR011419">
    <property type="entry name" value="ATP12_ATP_synth-F1-assembly"/>
</dbReference>
<dbReference type="InterPro" id="IPR023335">
    <property type="entry name" value="ATP12_ortho_dom_sf"/>
</dbReference>
<gene>
    <name evidence="5" type="ORF">E3D00_06655</name>
</gene>
<dbReference type="AlphaFoldDB" id="A0A4Y6UI71"/>
<evidence type="ECO:0000256" key="2">
    <source>
        <dbReference type="ARBA" id="ARBA00022946"/>
    </source>
</evidence>
<dbReference type="Proteomes" id="UP000316313">
    <property type="component" value="Chromosome"/>
</dbReference>
<keyword evidence="3" id="KW-0143">Chaperone</keyword>
<dbReference type="PANTHER" id="PTHR21013">
    <property type="entry name" value="ATP SYNTHASE MITOCHONDRIAL F1 COMPLEX ASSEMBLY FACTOR 2/ATP12 PROTEIN, MITOCHONDRIAL PRECURSOR"/>
    <property type="match status" value="1"/>
</dbReference>
<dbReference type="OrthoDB" id="9797825at2"/>
<keyword evidence="2" id="KW-0809">Transit peptide</keyword>
<keyword evidence="4" id="KW-1133">Transmembrane helix</keyword>
<accession>A0A4Y6UI71</accession>
<dbReference type="SUPFAM" id="SSF160909">
    <property type="entry name" value="ATP12-like"/>
    <property type="match status" value="1"/>
</dbReference>
<dbReference type="EMBL" id="CP038141">
    <property type="protein sequence ID" value="QDH17273.1"/>
    <property type="molecule type" value="Genomic_DNA"/>
</dbReference>
<dbReference type="RefSeq" id="WP_141461059.1">
    <property type="nucleotide sequence ID" value="NZ_CP038141.1"/>
</dbReference>
<reference evidence="5 6" key="1">
    <citation type="submission" date="2019-03" db="EMBL/GenBank/DDBJ databases">
        <title>The complete genome sequence of Swingsia samuiensis NBRC107927(T).</title>
        <authorList>
            <person name="Chua K.-O."/>
            <person name="Chan K.-G."/>
            <person name="See-Too W.-S."/>
        </authorList>
    </citation>
    <scope>NUCLEOTIDE SEQUENCE [LARGE SCALE GENOMIC DNA]</scope>
    <source>
        <strain evidence="5 6">AH83</strain>
    </source>
</reference>
<dbReference type="Gene3D" id="1.10.3580.10">
    <property type="entry name" value="ATP12 ATPase"/>
    <property type="match status" value="1"/>
</dbReference>